<feature type="compositionally biased region" description="Basic and acidic residues" evidence="1">
    <location>
        <begin position="1"/>
        <end position="24"/>
    </location>
</feature>
<organism evidence="2 3">
    <name type="scientific">Crucibulum laeve</name>
    <dbReference type="NCBI Taxonomy" id="68775"/>
    <lineage>
        <taxon>Eukaryota</taxon>
        <taxon>Fungi</taxon>
        <taxon>Dikarya</taxon>
        <taxon>Basidiomycota</taxon>
        <taxon>Agaricomycotina</taxon>
        <taxon>Agaricomycetes</taxon>
        <taxon>Agaricomycetidae</taxon>
        <taxon>Agaricales</taxon>
        <taxon>Agaricineae</taxon>
        <taxon>Nidulariaceae</taxon>
        <taxon>Crucibulum</taxon>
    </lineage>
</organism>
<dbReference type="AlphaFoldDB" id="A0A5C3M4B4"/>
<reference evidence="2 3" key="1">
    <citation type="journal article" date="2019" name="Nat. Ecol. Evol.">
        <title>Megaphylogeny resolves global patterns of mushroom evolution.</title>
        <authorList>
            <person name="Varga T."/>
            <person name="Krizsan K."/>
            <person name="Foldi C."/>
            <person name="Dima B."/>
            <person name="Sanchez-Garcia M."/>
            <person name="Sanchez-Ramirez S."/>
            <person name="Szollosi G.J."/>
            <person name="Szarkandi J.G."/>
            <person name="Papp V."/>
            <person name="Albert L."/>
            <person name="Andreopoulos W."/>
            <person name="Angelini C."/>
            <person name="Antonin V."/>
            <person name="Barry K.W."/>
            <person name="Bougher N.L."/>
            <person name="Buchanan P."/>
            <person name="Buyck B."/>
            <person name="Bense V."/>
            <person name="Catcheside P."/>
            <person name="Chovatia M."/>
            <person name="Cooper J."/>
            <person name="Damon W."/>
            <person name="Desjardin D."/>
            <person name="Finy P."/>
            <person name="Geml J."/>
            <person name="Haridas S."/>
            <person name="Hughes K."/>
            <person name="Justo A."/>
            <person name="Karasinski D."/>
            <person name="Kautmanova I."/>
            <person name="Kiss B."/>
            <person name="Kocsube S."/>
            <person name="Kotiranta H."/>
            <person name="LaButti K.M."/>
            <person name="Lechner B.E."/>
            <person name="Liimatainen K."/>
            <person name="Lipzen A."/>
            <person name="Lukacs Z."/>
            <person name="Mihaltcheva S."/>
            <person name="Morgado L.N."/>
            <person name="Niskanen T."/>
            <person name="Noordeloos M.E."/>
            <person name="Ohm R.A."/>
            <person name="Ortiz-Santana B."/>
            <person name="Ovrebo C."/>
            <person name="Racz N."/>
            <person name="Riley R."/>
            <person name="Savchenko A."/>
            <person name="Shiryaev A."/>
            <person name="Soop K."/>
            <person name="Spirin V."/>
            <person name="Szebenyi C."/>
            <person name="Tomsovsky M."/>
            <person name="Tulloss R.E."/>
            <person name="Uehling J."/>
            <person name="Grigoriev I.V."/>
            <person name="Vagvolgyi C."/>
            <person name="Papp T."/>
            <person name="Martin F.M."/>
            <person name="Miettinen O."/>
            <person name="Hibbett D.S."/>
            <person name="Nagy L.G."/>
        </authorList>
    </citation>
    <scope>NUCLEOTIDE SEQUENCE [LARGE SCALE GENOMIC DNA]</scope>
    <source>
        <strain evidence="2 3">CBS 166.37</strain>
    </source>
</reference>
<feature type="region of interest" description="Disordered" evidence="1">
    <location>
        <begin position="1"/>
        <end position="43"/>
    </location>
</feature>
<dbReference type="EMBL" id="ML213597">
    <property type="protein sequence ID" value="TFK40082.1"/>
    <property type="molecule type" value="Genomic_DNA"/>
</dbReference>
<protein>
    <submittedName>
        <fullName evidence="2">Uncharacterized protein</fullName>
    </submittedName>
</protein>
<evidence type="ECO:0000313" key="2">
    <source>
        <dbReference type="EMBL" id="TFK40082.1"/>
    </source>
</evidence>
<dbReference type="Proteomes" id="UP000308652">
    <property type="component" value="Unassembled WGS sequence"/>
</dbReference>
<dbReference type="OrthoDB" id="3269456at2759"/>
<keyword evidence="3" id="KW-1185">Reference proteome</keyword>
<feature type="compositionally biased region" description="Polar residues" evidence="1">
    <location>
        <begin position="27"/>
        <end position="43"/>
    </location>
</feature>
<evidence type="ECO:0000256" key="1">
    <source>
        <dbReference type="SAM" id="MobiDB-lite"/>
    </source>
</evidence>
<accession>A0A5C3M4B4</accession>
<evidence type="ECO:0000313" key="3">
    <source>
        <dbReference type="Proteomes" id="UP000308652"/>
    </source>
</evidence>
<gene>
    <name evidence="2" type="ORF">BDQ12DRAFT_664608</name>
</gene>
<name>A0A5C3M4B4_9AGAR</name>
<sequence>MTKIELKKEGGKKKEENKQKKADGRYYQQNNNAVTADESQAPNQKIQQHFNPHLKCQIQVQAHNVMEYMKILSIGGKIKYTIISPSIFKIGDLVEASFAVVGISIKDQQVKLILSLKGLTLLDQMGRTLYTSNHEIEDIRLKISKFKVSDKNHK</sequence>
<proteinExistence type="predicted"/>